<dbReference type="PANTHER" id="PTHR43808">
    <property type="entry name" value="ACETYLORNITHINE DEACETYLASE"/>
    <property type="match status" value="1"/>
</dbReference>
<dbReference type="AlphaFoldDB" id="A0A926IMB2"/>
<evidence type="ECO:0000313" key="2">
    <source>
        <dbReference type="Proteomes" id="UP000601171"/>
    </source>
</evidence>
<proteinExistence type="predicted"/>
<keyword evidence="2" id="KW-1185">Reference proteome</keyword>
<dbReference type="Gene3D" id="3.40.630.10">
    <property type="entry name" value="Zn peptidases"/>
    <property type="match status" value="1"/>
</dbReference>
<dbReference type="PANTHER" id="PTHR43808:SF27">
    <property type="entry name" value="PROTEIN ROCB"/>
    <property type="match status" value="1"/>
</dbReference>
<dbReference type="RefSeq" id="WP_262430950.1">
    <property type="nucleotide sequence ID" value="NZ_JACRTG010000034.1"/>
</dbReference>
<dbReference type="SUPFAM" id="SSF53187">
    <property type="entry name" value="Zn-dependent exopeptidases"/>
    <property type="match status" value="1"/>
</dbReference>
<dbReference type="InterPro" id="IPR050072">
    <property type="entry name" value="Peptidase_M20A"/>
</dbReference>
<evidence type="ECO:0000313" key="1">
    <source>
        <dbReference type="EMBL" id="MBC8589483.1"/>
    </source>
</evidence>
<sequence length="552" mass="63508">MYLQCFEDVKEITECLVKIPSIVNTDGEKNCAKEIYKYYSNLTYFKENPDYLLLQEIKDDEMERYNVISMVKGTKGNSNKTIILMGHLDTVGVEDFGSFRDYAFDPDKLPEILKSLNLGHEVDTDILSGEYLFGRGALDMKSGIAGHMYLMKYFSEHLDELDGNIISISEADEEGNSNGIISALEVLKEWKEKYNLEYIAAINADYSTPYDGKDENQYVYFGNVGKLLPSFHVVGKGTQVGQAYEGLDPNLIVAELTRNIELNTDFCDEMMGEVTLPPISLKQSDFKEGYTAQTAIAAQSYYNFFTFTMSPGDVIKKMKEKAIESFDNALDYVNKSYEKYCKLSNMDFTKLNWETRVYTWEEFYNELATIHGEKFKIYMHNFAKELNELFPSLDLREFSTIVINEAWTKWSDDKSPAIIIYYSSQFYGRITVTGKNELERQLLDSVREAVEFVQDYSDKPIKTKMFYPYVSDANFIASSDDIGEIKTLKKNMPAWGTKYTYPIDDILEINVPVVNIGTFGKDGHKLTERVHMKYTFENVPNITYTTIRKLLK</sequence>
<protein>
    <submittedName>
        <fullName evidence="1">M20/M25/M40 family metallo-hydrolase</fullName>
    </submittedName>
</protein>
<dbReference type="GO" id="GO:0016787">
    <property type="term" value="F:hydrolase activity"/>
    <property type="evidence" value="ECO:0007669"/>
    <property type="project" value="InterPro"/>
</dbReference>
<reference evidence="1" key="1">
    <citation type="submission" date="2020-08" db="EMBL/GenBank/DDBJ databases">
        <title>Genome public.</title>
        <authorList>
            <person name="Liu C."/>
            <person name="Sun Q."/>
        </authorList>
    </citation>
    <scope>NUCLEOTIDE SEQUENCE</scope>
    <source>
        <strain evidence="1">BX21</strain>
    </source>
</reference>
<organism evidence="1 2">
    <name type="scientific">Paratissierella segnis</name>
    <dbReference type="NCBI Taxonomy" id="2763679"/>
    <lineage>
        <taxon>Bacteria</taxon>
        <taxon>Bacillati</taxon>
        <taxon>Bacillota</taxon>
        <taxon>Tissierellia</taxon>
        <taxon>Tissierellales</taxon>
        <taxon>Tissierellaceae</taxon>
        <taxon>Paratissierella</taxon>
    </lineage>
</organism>
<gene>
    <name evidence="1" type="ORF">H8707_14805</name>
</gene>
<dbReference type="Proteomes" id="UP000601171">
    <property type="component" value="Unassembled WGS sequence"/>
</dbReference>
<dbReference type="InterPro" id="IPR002933">
    <property type="entry name" value="Peptidase_M20"/>
</dbReference>
<dbReference type="EMBL" id="JACRTG010000034">
    <property type="protein sequence ID" value="MBC8589483.1"/>
    <property type="molecule type" value="Genomic_DNA"/>
</dbReference>
<dbReference type="Pfam" id="PF01546">
    <property type="entry name" value="Peptidase_M20"/>
    <property type="match status" value="1"/>
</dbReference>
<dbReference type="PIRSF" id="PIRSF010386">
    <property type="entry name" value="RocB"/>
    <property type="match status" value="1"/>
</dbReference>
<dbReference type="InterPro" id="IPR012166">
    <property type="entry name" value="Uncharacterised_RocB"/>
</dbReference>
<name>A0A926IMB2_9FIRM</name>
<accession>A0A926IMB2</accession>
<comment type="caution">
    <text evidence="1">The sequence shown here is derived from an EMBL/GenBank/DDBJ whole genome shotgun (WGS) entry which is preliminary data.</text>
</comment>